<reference evidence="1 2" key="1">
    <citation type="submission" date="2019-02" db="EMBL/GenBank/DDBJ databases">
        <title>The genomic architecture of introgression among sibling species of bacteria.</title>
        <authorList>
            <person name="Cavassim M.I.A."/>
            <person name="Moeskjaer S."/>
            <person name="Moslemi C."/>
            <person name="Fields B."/>
            <person name="Bachmann A."/>
            <person name="Vilhjalmsson B."/>
            <person name="Schierup M.H."/>
            <person name="Young J.P.W."/>
            <person name="Andersen S.U."/>
        </authorList>
    </citation>
    <scope>NUCLEOTIDE SEQUENCE [LARGE SCALE GENOMIC DNA]</scope>
    <source>
        <strain evidence="1 2">SM42</strain>
    </source>
</reference>
<dbReference type="EMBL" id="SIKX01000001">
    <property type="protein sequence ID" value="TBF18882.1"/>
    <property type="molecule type" value="Genomic_DNA"/>
</dbReference>
<dbReference type="AlphaFoldDB" id="A0AAE8QDJ8"/>
<organism evidence="1 2">
    <name type="scientific">Rhizobium ruizarguesonis</name>
    <dbReference type="NCBI Taxonomy" id="2081791"/>
    <lineage>
        <taxon>Bacteria</taxon>
        <taxon>Pseudomonadati</taxon>
        <taxon>Pseudomonadota</taxon>
        <taxon>Alphaproteobacteria</taxon>
        <taxon>Hyphomicrobiales</taxon>
        <taxon>Rhizobiaceae</taxon>
        <taxon>Rhizobium/Agrobacterium group</taxon>
        <taxon>Rhizobium</taxon>
    </lineage>
</organism>
<evidence type="ECO:0000313" key="2">
    <source>
        <dbReference type="Proteomes" id="UP000291892"/>
    </source>
</evidence>
<name>A0AAE8QDJ8_9HYPH</name>
<accession>A0AAE8QDJ8</accession>
<protein>
    <submittedName>
        <fullName evidence="1">Uncharacterized protein</fullName>
    </submittedName>
</protein>
<gene>
    <name evidence="1" type="ORF">ELG94_11430</name>
</gene>
<dbReference type="Proteomes" id="UP000291892">
    <property type="component" value="Unassembled WGS sequence"/>
</dbReference>
<evidence type="ECO:0000313" key="1">
    <source>
        <dbReference type="EMBL" id="TBF18882.1"/>
    </source>
</evidence>
<comment type="caution">
    <text evidence="1">The sequence shown here is derived from an EMBL/GenBank/DDBJ whole genome shotgun (WGS) entry which is preliminary data.</text>
</comment>
<dbReference type="RefSeq" id="WP_130821891.1">
    <property type="nucleotide sequence ID" value="NZ_SIKX01000001.1"/>
</dbReference>
<proteinExistence type="predicted"/>
<sequence>MKEIERNGYVLHWLGGSVPVQGEGYIDDRPFYFRARGAQWSLEIGYDERVDRPPMWWHVEDWGEWPDAGYMPENIAREMIDKAVALYREQQPQEIGPGHPGWMDHVLRAWSDDRLGTQPATVLLGIDGDELEKRAIERDLPLNSYHELAKASEAYGRALAAEMAPFNFAAKYDEKEREILRLWVMGTLSTDQASRFLYMRPEDMPARARFLRIPAPNEQNEKD</sequence>